<evidence type="ECO:0008006" key="4">
    <source>
        <dbReference type="Google" id="ProtNLM"/>
    </source>
</evidence>
<protein>
    <recommendedName>
        <fullName evidence="4">DUF3187 domain-containing protein</fullName>
    </recommendedName>
</protein>
<evidence type="ECO:0000256" key="1">
    <source>
        <dbReference type="SAM" id="SignalP"/>
    </source>
</evidence>
<dbReference type="PROSITE" id="PS51257">
    <property type="entry name" value="PROKAR_LIPOPROTEIN"/>
    <property type="match status" value="1"/>
</dbReference>
<dbReference type="AlphaFoldDB" id="A0A2N5X2N7"/>
<evidence type="ECO:0000313" key="2">
    <source>
        <dbReference type="EMBL" id="PLW68754.1"/>
    </source>
</evidence>
<dbReference type="RefSeq" id="WP_101518055.1">
    <property type="nucleotide sequence ID" value="NZ_PKUS01000011.1"/>
</dbReference>
<gene>
    <name evidence="2" type="ORF">C0039_10790</name>
</gene>
<feature type="signal peptide" evidence="1">
    <location>
        <begin position="1"/>
        <end position="38"/>
    </location>
</feature>
<organism evidence="2 3">
    <name type="scientific">Pseudohalioglobus lutimaris</name>
    <dbReference type="NCBI Taxonomy" id="1737061"/>
    <lineage>
        <taxon>Bacteria</taxon>
        <taxon>Pseudomonadati</taxon>
        <taxon>Pseudomonadota</taxon>
        <taxon>Gammaproteobacteria</taxon>
        <taxon>Cellvibrionales</taxon>
        <taxon>Halieaceae</taxon>
        <taxon>Pseudohalioglobus</taxon>
    </lineage>
</organism>
<accession>A0A2N5X2N7</accession>
<dbReference type="OrthoDB" id="9809066at2"/>
<feature type="chain" id="PRO_5014807998" description="DUF3187 domain-containing protein" evidence="1">
    <location>
        <begin position="39"/>
        <end position="414"/>
    </location>
</feature>
<proteinExistence type="predicted"/>
<name>A0A2N5X2N7_9GAMM</name>
<comment type="caution">
    <text evidence="2">The sequence shown here is derived from an EMBL/GenBank/DDBJ whole genome shotgun (WGS) entry which is preliminary data.</text>
</comment>
<sequence>MDRMVIDNEAFLSSLKSQKRLRLLFSVLLGASCSTAFAENWEPMTGADTLHQFIAGATAEISLTPGVTAVGKYNVDGTAQIKAWNETFLRRWAVKGEDLVCYSSDEETNCFRFEKNLDDPGAYRSQNVKTNEWVVFRRVEGEEGSFSGKGPGEDDVGGLGTPSAAEIAAELSDPNTSLGSMNFQFDYIAYKGDIPGAGGAEAQRVLFQPSLPYKLSETSNLFLRPAVPVIFKQDVPGRTGGFNSEGVDLGDISFDASLAKTLPGGFVMLAGLAGTLPTATNSKLGLDQWLLGPEAALATVRPWGVAGVLVSHQWDVAGEDDYDTSVTGGQYFYAINMGDGWQINASPTFSYNHEAPSDDKWSFPLAIGVSRTVILASRPWKFGVQYWHYLETPDTFGPDYQVRFSLSPVVKLPW</sequence>
<keyword evidence="3" id="KW-1185">Reference proteome</keyword>
<reference evidence="2 3" key="1">
    <citation type="submission" date="2018-01" db="EMBL/GenBank/DDBJ databases">
        <title>The draft genome sequence of Halioglobus lutimaris HF004.</title>
        <authorList>
            <person name="Du Z.-J."/>
            <person name="Shi M.-J."/>
        </authorList>
    </citation>
    <scope>NUCLEOTIDE SEQUENCE [LARGE SCALE GENOMIC DNA]</scope>
    <source>
        <strain evidence="2 3">HF004</strain>
    </source>
</reference>
<dbReference type="Proteomes" id="UP000235005">
    <property type="component" value="Unassembled WGS sequence"/>
</dbReference>
<keyword evidence="1" id="KW-0732">Signal</keyword>
<dbReference type="EMBL" id="PKUS01000011">
    <property type="protein sequence ID" value="PLW68754.1"/>
    <property type="molecule type" value="Genomic_DNA"/>
</dbReference>
<evidence type="ECO:0000313" key="3">
    <source>
        <dbReference type="Proteomes" id="UP000235005"/>
    </source>
</evidence>